<proteinExistence type="inferred from homology"/>
<sequence>MASLPHVVEDLGGIIQIFSDGSIHRHKLNDSIVLPVKDHISVTWKDYCYNKPHNLHLRIYKPSTTTTNKLPVIYYLHGGGFCVGSFERAKYHNFCLRVSETLHVIVVAPNLRRAPEHRLPAAIDDAYVALKWLQEVATNPNGGQTVDDIIRVDCFDFDRFCIVGDSSGGNIAHHLALRLGPGSPEMSPIRVRGYVMLTPFFGGMERTKSEEGLPEKVLNIDVLDTFWRMALPVGKTQDHSIANPFGPGSPSLELLKLDPILL</sequence>
<accession>A0AAD5G4R2</accession>
<evidence type="ECO:0000259" key="2">
    <source>
        <dbReference type="Pfam" id="PF07859"/>
    </source>
</evidence>
<dbReference type="PANTHER" id="PTHR23024">
    <property type="entry name" value="ARYLACETAMIDE DEACETYLASE"/>
    <property type="match status" value="1"/>
</dbReference>
<dbReference type="InterPro" id="IPR013094">
    <property type="entry name" value="AB_hydrolase_3"/>
</dbReference>
<protein>
    <recommendedName>
        <fullName evidence="2">Alpha/beta hydrolase fold-3 domain-containing protein</fullName>
    </recommendedName>
</protein>
<dbReference type="AlphaFoldDB" id="A0AAD5G4R2"/>
<comment type="caution">
    <text evidence="3">The sequence shown here is derived from an EMBL/GenBank/DDBJ whole genome shotgun (WGS) entry which is preliminary data.</text>
</comment>
<evidence type="ECO:0000256" key="1">
    <source>
        <dbReference type="ARBA" id="ARBA00010515"/>
    </source>
</evidence>
<reference evidence="3" key="1">
    <citation type="submission" date="2022-06" db="EMBL/GenBank/DDBJ databases">
        <title>Uncovering the hologenomic basis of an extraordinary plant invasion.</title>
        <authorList>
            <person name="Bieker V.C."/>
            <person name="Martin M.D."/>
            <person name="Gilbert T."/>
            <person name="Hodgins K."/>
            <person name="Battlay P."/>
            <person name="Petersen B."/>
            <person name="Wilson J."/>
        </authorList>
    </citation>
    <scope>NUCLEOTIDE SEQUENCE</scope>
    <source>
        <strain evidence="3">AA19_3_7</strain>
        <tissue evidence="3">Leaf</tissue>
    </source>
</reference>
<dbReference type="GO" id="GO:0016787">
    <property type="term" value="F:hydrolase activity"/>
    <property type="evidence" value="ECO:0007669"/>
    <property type="project" value="InterPro"/>
</dbReference>
<dbReference type="InterPro" id="IPR029058">
    <property type="entry name" value="AB_hydrolase_fold"/>
</dbReference>
<comment type="similarity">
    <text evidence="1">Belongs to the 'GDXG' lipolytic enzyme family.</text>
</comment>
<dbReference type="Gene3D" id="3.40.50.1820">
    <property type="entry name" value="alpha/beta hydrolase"/>
    <property type="match status" value="1"/>
</dbReference>
<keyword evidence="4" id="KW-1185">Reference proteome</keyword>
<gene>
    <name evidence="3" type="ORF">M8C21_019065</name>
</gene>
<dbReference type="InterPro" id="IPR050466">
    <property type="entry name" value="Carboxylest/Gibb_receptor"/>
</dbReference>
<feature type="non-terminal residue" evidence="3">
    <location>
        <position position="1"/>
    </location>
</feature>
<dbReference type="SUPFAM" id="SSF53474">
    <property type="entry name" value="alpha/beta-Hydrolases"/>
    <property type="match status" value="1"/>
</dbReference>
<evidence type="ECO:0000313" key="3">
    <source>
        <dbReference type="EMBL" id="KAI7728694.1"/>
    </source>
</evidence>
<dbReference type="Pfam" id="PF07859">
    <property type="entry name" value="Abhydrolase_3"/>
    <property type="match status" value="1"/>
</dbReference>
<organism evidence="3 4">
    <name type="scientific">Ambrosia artemisiifolia</name>
    <name type="common">Common ragweed</name>
    <dbReference type="NCBI Taxonomy" id="4212"/>
    <lineage>
        <taxon>Eukaryota</taxon>
        <taxon>Viridiplantae</taxon>
        <taxon>Streptophyta</taxon>
        <taxon>Embryophyta</taxon>
        <taxon>Tracheophyta</taxon>
        <taxon>Spermatophyta</taxon>
        <taxon>Magnoliopsida</taxon>
        <taxon>eudicotyledons</taxon>
        <taxon>Gunneridae</taxon>
        <taxon>Pentapetalae</taxon>
        <taxon>asterids</taxon>
        <taxon>campanulids</taxon>
        <taxon>Asterales</taxon>
        <taxon>Asteraceae</taxon>
        <taxon>Asteroideae</taxon>
        <taxon>Heliantheae alliance</taxon>
        <taxon>Heliantheae</taxon>
        <taxon>Ambrosia</taxon>
    </lineage>
</organism>
<dbReference type="Proteomes" id="UP001206925">
    <property type="component" value="Unassembled WGS sequence"/>
</dbReference>
<dbReference type="EMBL" id="JAMZMK010011166">
    <property type="protein sequence ID" value="KAI7728694.1"/>
    <property type="molecule type" value="Genomic_DNA"/>
</dbReference>
<evidence type="ECO:0000313" key="4">
    <source>
        <dbReference type="Proteomes" id="UP001206925"/>
    </source>
</evidence>
<name>A0AAD5G4R2_AMBAR</name>
<feature type="domain" description="Alpha/beta hydrolase fold-3" evidence="2">
    <location>
        <begin position="74"/>
        <end position="247"/>
    </location>
</feature>
<dbReference type="PANTHER" id="PTHR23024:SF406">
    <property type="entry name" value="CARBOXYLESTERASE 15-RELATED"/>
    <property type="match status" value="1"/>
</dbReference>